<sequence>MNFLQVSLTILSSTIVIMAGLFIALQDKFISCGVYMTLFALVLRFVVGPLTMTIGSVAMGLHGDVLHVSILQAALPQAFVFSKEYGLHATVLSTAVIFGTLLSVPILIAYFAILEVLH</sequence>
<dbReference type="InterPro" id="IPR051107">
    <property type="entry name" value="Auxin_Efflux_Carrier"/>
</dbReference>
<evidence type="ECO:0000256" key="5">
    <source>
        <dbReference type="ARBA" id="ARBA00022989"/>
    </source>
</evidence>
<protein>
    <submittedName>
        <fullName evidence="9">Secondary carrier transporter</fullName>
    </submittedName>
</protein>
<feature type="transmembrane region" description="Helical" evidence="8">
    <location>
        <begin position="37"/>
        <end position="59"/>
    </location>
</feature>
<keyword evidence="6 8" id="KW-0472">Membrane</keyword>
<organism evidence="9 10">
    <name type="scientific">Lithospermum erythrorhizon</name>
    <name type="common">Purple gromwell</name>
    <name type="synonym">Lithospermum officinale var. erythrorhizon</name>
    <dbReference type="NCBI Taxonomy" id="34254"/>
    <lineage>
        <taxon>Eukaryota</taxon>
        <taxon>Viridiplantae</taxon>
        <taxon>Streptophyta</taxon>
        <taxon>Embryophyta</taxon>
        <taxon>Tracheophyta</taxon>
        <taxon>Spermatophyta</taxon>
        <taxon>Magnoliopsida</taxon>
        <taxon>eudicotyledons</taxon>
        <taxon>Gunneridae</taxon>
        <taxon>Pentapetalae</taxon>
        <taxon>asterids</taxon>
        <taxon>lamiids</taxon>
        <taxon>Boraginales</taxon>
        <taxon>Boraginaceae</taxon>
        <taxon>Boraginoideae</taxon>
        <taxon>Lithospermeae</taxon>
        <taxon>Lithospermum</taxon>
    </lineage>
</organism>
<evidence type="ECO:0000313" key="10">
    <source>
        <dbReference type="Proteomes" id="UP001454036"/>
    </source>
</evidence>
<comment type="subcellular location">
    <subcellularLocation>
        <location evidence="1">Membrane</location>
        <topology evidence="1">Multi-pass membrane protein</topology>
    </subcellularLocation>
</comment>
<keyword evidence="3" id="KW-0813">Transport</keyword>
<keyword evidence="10" id="KW-1185">Reference proteome</keyword>
<evidence type="ECO:0000256" key="6">
    <source>
        <dbReference type="ARBA" id="ARBA00023136"/>
    </source>
</evidence>
<keyword evidence="7" id="KW-0927">Auxin signaling pathway</keyword>
<gene>
    <name evidence="9" type="ORF">LIER_40337</name>
</gene>
<comment type="caution">
    <text evidence="9">The sequence shown here is derived from an EMBL/GenBank/DDBJ whole genome shotgun (WGS) entry which is preliminary data.</text>
</comment>
<name>A0AAV3QUA7_LITER</name>
<dbReference type="PANTHER" id="PTHR31752">
    <property type="entry name" value="AUXIN EFFLUX CARRIER COMPONENT 1B-RELATED"/>
    <property type="match status" value="1"/>
</dbReference>
<evidence type="ECO:0000313" key="9">
    <source>
        <dbReference type="EMBL" id="GAA0167228.1"/>
    </source>
</evidence>
<dbReference type="GO" id="GO:0005886">
    <property type="term" value="C:plasma membrane"/>
    <property type="evidence" value="ECO:0007669"/>
    <property type="project" value="TreeGrafter"/>
</dbReference>
<dbReference type="GO" id="GO:0010329">
    <property type="term" value="F:auxin efflux transmembrane transporter activity"/>
    <property type="evidence" value="ECO:0007669"/>
    <property type="project" value="TreeGrafter"/>
</dbReference>
<dbReference type="GO" id="GO:0009926">
    <property type="term" value="P:auxin polar transport"/>
    <property type="evidence" value="ECO:0007669"/>
    <property type="project" value="TreeGrafter"/>
</dbReference>
<evidence type="ECO:0000256" key="1">
    <source>
        <dbReference type="ARBA" id="ARBA00004141"/>
    </source>
</evidence>
<evidence type="ECO:0000256" key="2">
    <source>
        <dbReference type="ARBA" id="ARBA00009177"/>
    </source>
</evidence>
<feature type="transmembrane region" description="Helical" evidence="8">
    <location>
        <begin position="6"/>
        <end position="25"/>
    </location>
</feature>
<proteinExistence type="inferred from homology"/>
<dbReference type="GO" id="GO:0005783">
    <property type="term" value="C:endoplasmic reticulum"/>
    <property type="evidence" value="ECO:0007669"/>
    <property type="project" value="TreeGrafter"/>
</dbReference>
<dbReference type="PANTHER" id="PTHR31752:SF2">
    <property type="entry name" value="AUXIN EFFLUX CARRIER COMPONENT 5"/>
    <property type="match status" value="1"/>
</dbReference>
<accession>A0AAV3QUA7</accession>
<evidence type="ECO:0000256" key="3">
    <source>
        <dbReference type="ARBA" id="ARBA00022448"/>
    </source>
</evidence>
<evidence type="ECO:0000256" key="7">
    <source>
        <dbReference type="ARBA" id="ARBA00023294"/>
    </source>
</evidence>
<dbReference type="AlphaFoldDB" id="A0AAV3QUA7"/>
<feature type="transmembrane region" description="Helical" evidence="8">
    <location>
        <begin position="89"/>
        <end position="113"/>
    </location>
</feature>
<dbReference type="Proteomes" id="UP001454036">
    <property type="component" value="Unassembled WGS sequence"/>
</dbReference>
<evidence type="ECO:0000256" key="4">
    <source>
        <dbReference type="ARBA" id="ARBA00022692"/>
    </source>
</evidence>
<comment type="similarity">
    <text evidence="2">Belongs to the auxin efflux carrier (TC 2.A.69.1) family.</text>
</comment>
<dbReference type="Pfam" id="PF03547">
    <property type="entry name" value="Mem_trans"/>
    <property type="match status" value="1"/>
</dbReference>
<evidence type="ECO:0000256" key="8">
    <source>
        <dbReference type="SAM" id="Phobius"/>
    </source>
</evidence>
<reference evidence="9 10" key="1">
    <citation type="submission" date="2024-01" db="EMBL/GenBank/DDBJ databases">
        <title>The complete chloroplast genome sequence of Lithospermum erythrorhizon: insights into the phylogenetic relationship among Boraginaceae species and the maternal lineages of purple gromwells.</title>
        <authorList>
            <person name="Okada T."/>
            <person name="Watanabe K."/>
        </authorList>
    </citation>
    <scope>NUCLEOTIDE SEQUENCE [LARGE SCALE GENOMIC DNA]</scope>
</reference>
<dbReference type="GO" id="GO:0009734">
    <property type="term" value="P:auxin-activated signaling pathway"/>
    <property type="evidence" value="ECO:0007669"/>
    <property type="project" value="UniProtKB-KW"/>
</dbReference>
<dbReference type="EMBL" id="BAABME010023063">
    <property type="protein sequence ID" value="GAA0167228.1"/>
    <property type="molecule type" value="Genomic_DNA"/>
</dbReference>
<keyword evidence="4 8" id="KW-0812">Transmembrane</keyword>
<keyword evidence="5 8" id="KW-1133">Transmembrane helix</keyword>
<dbReference type="InterPro" id="IPR004776">
    <property type="entry name" value="Mem_transp_PIN-like"/>
</dbReference>